<accession>B9T437</accession>
<dbReference type="eggNOG" id="KOG1075">
    <property type="taxonomic scope" value="Eukaryota"/>
</dbReference>
<evidence type="ECO:0000313" key="1">
    <source>
        <dbReference type="EMBL" id="EEF29381.1"/>
    </source>
</evidence>
<protein>
    <submittedName>
        <fullName evidence="1">RNA binding protein, putative</fullName>
    </submittedName>
</protein>
<gene>
    <name evidence="1" type="ORF">RCOM_0294560</name>
</gene>
<sequence length="197" mass="22482">MSNLVLKRVNVQDLCPLCSKPGESIYYALIDCSFVKEVWVISVLISRGNRNGSICDWLQEMFTKFEKSTWGCIAVLVWNLWIHRNEVVWYSKRKQPTQIVDGAVTYLHKWLIAQQTNPPSPDNSGLFHHNLAKWKKPKTGWPKCNIDAAIFNQQGMIGADCVLRNTEGAFIGARINSFVQSDLNPKLAEDPSFREQI</sequence>
<dbReference type="Proteomes" id="UP000008311">
    <property type="component" value="Unassembled WGS sequence"/>
</dbReference>
<dbReference type="InParanoid" id="B9T437"/>
<keyword evidence="2" id="KW-1185">Reference proteome</keyword>
<organism evidence="1 2">
    <name type="scientific">Ricinus communis</name>
    <name type="common">Castor bean</name>
    <dbReference type="NCBI Taxonomy" id="3988"/>
    <lineage>
        <taxon>Eukaryota</taxon>
        <taxon>Viridiplantae</taxon>
        <taxon>Streptophyta</taxon>
        <taxon>Embryophyta</taxon>
        <taxon>Tracheophyta</taxon>
        <taxon>Spermatophyta</taxon>
        <taxon>Magnoliopsida</taxon>
        <taxon>eudicotyledons</taxon>
        <taxon>Gunneridae</taxon>
        <taxon>Pentapetalae</taxon>
        <taxon>rosids</taxon>
        <taxon>fabids</taxon>
        <taxon>Malpighiales</taxon>
        <taxon>Euphorbiaceae</taxon>
        <taxon>Acalyphoideae</taxon>
        <taxon>Acalypheae</taxon>
        <taxon>Ricinus</taxon>
    </lineage>
</organism>
<dbReference type="EMBL" id="EQ974450">
    <property type="protein sequence ID" value="EEF29381.1"/>
    <property type="molecule type" value="Genomic_DNA"/>
</dbReference>
<evidence type="ECO:0000313" key="2">
    <source>
        <dbReference type="Proteomes" id="UP000008311"/>
    </source>
</evidence>
<proteinExistence type="predicted"/>
<reference evidence="2" key="1">
    <citation type="journal article" date="2010" name="Nat. Biotechnol.">
        <title>Draft genome sequence of the oilseed species Ricinus communis.</title>
        <authorList>
            <person name="Chan A.P."/>
            <person name="Crabtree J."/>
            <person name="Zhao Q."/>
            <person name="Lorenzi H."/>
            <person name="Orvis J."/>
            <person name="Puiu D."/>
            <person name="Melake-Berhan A."/>
            <person name="Jones K.M."/>
            <person name="Redman J."/>
            <person name="Chen G."/>
            <person name="Cahoon E.B."/>
            <person name="Gedil M."/>
            <person name="Stanke M."/>
            <person name="Haas B.J."/>
            <person name="Wortman J.R."/>
            <person name="Fraser-Liggett C.M."/>
            <person name="Ravel J."/>
            <person name="Rabinowicz P.D."/>
        </authorList>
    </citation>
    <scope>NUCLEOTIDE SEQUENCE [LARGE SCALE GENOMIC DNA]</scope>
    <source>
        <strain evidence="2">cv. Hale</strain>
    </source>
</reference>
<name>B9T437_RICCO</name>
<dbReference type="AlphaFoldDB" id="B9T437"/>